<dbReference type="AlphaFoldDB" id="A0A850LJ53"/>
<gene>
    <name evidence="1" type="ORF">HW564_14375</name>
</gene>
<reference evidence="1 2" key="1">
    <citation type="journal article" date="2020" name="Proc. Natl. Acad. Sci. U.S.A.">
        <title>Ecological drivers of bacterial community assembly in synthetic phycospheres.</title>
        <authorList>
            <person name="Fu H."/>
            <person name="Uchimiya M."/>
            <person name="Gore J."/>
            <person name="Moran M.A."/>
        </authorList>
    </citation>
    <scope>NUCLEOTIDE SEQUENCE [LARGE SCALE GENOMIC DNA]</scope>
    <source>
        <strain evidence="1">HF-Din03</strain>
    </source>
</reference>
<organism evidence="1 2">
    <name type="scientific">Ruegeria pomeroyi</name>
    <dbReference type="NCBI Taxonomy" id="89184"/>
    <lineage>
        <taxon>Bacteria</taxon>
        <taxon>Pseudomonadati</taxon>
        <taxon>Pseudomonadota</taxon>
        <taxon>Alphaproteobacteria</taxon>
        <taxon>Rhodobacterales</taxon>
        <taxon>Roseobacteraceae</taxon>
        <taxon>Ruegeria</taxon>
    </lineage>
</organism>
<dbReference type="RefSeq" id="WP_044029505.1">
    <property type="nucleotide sequence ID" value="NZ_JABXIY010000041.1"/>
</dbReference>
<sequence length="109" mass="12578">MPFLLAFDRAADEFAWDKQEGRSNGIERQTKRQIADLDSKVALLGDHLVASDAPRIVEAYEKPITDMEKNKLFLAVNWNMARARNTPSSKCLNYENTFFQHARVRVHNQ</sequence>
<evidence type="ECO:0000313" key="2">
    <source>
        <dbReference type="Proteomes" id="UP000565723"/>
    </source>
</evidence>
<protein>
    <submittedName>
        <fullName evidence="1">Uncharacterized protein</fullName>
    </submittedName>
</protein>
<dbReference type="Proteomes" id="UP000565723">
    <property type="component" value="Unassembled WGS sequence"/>
</dbReference>
<accession>A0A850LJ53</accession>
<proteinExistence type="predicted"/>
<comment type="caution">
    <text evidence="1">The sequence shown here is derived from an EMBL/GenBank/DDBJ whole genome shotgun (WGS) entry which is preliminary data.</text>
</comment>
<name>A0A850LJ53_9RHOB</name>
<evidence type="ECO:0000313" key="1">
    <source>
        <dbReference type="EMBL" id="NVK98111.1"/>
    </source>
</evidence>
<dbReference type="EMBL" id="JABXIY010000041">
    <property type="protein sequence ID" value="NVK98111.1"/>
    <property type="molecule type" value="Genomic_DNA"/>
</dbReference>